<evidence type="ECO:0000313" key="2">
    <source>
        <dbReference type="EMBL" id="TMQ72865.1"/>
    </source>
</evidence>
<dbReference type="NCBIfam" id="TIGR01076">
    <property type="entry name" value="sortase_fam"/>
    <property type="match status" value="1"/>
</dbReference>
<protein>
    <submittedName>
        <fullName evidence="2">Class D sortase</fullName>
    </submittedName>
</protein>
<dbReference type="InterPro" id="IPR041999">
    <property type="entry name" value="Sortase_D_1"/>
</dbReference>
<name>A0A538UAE6_UNCEI</name>
<evidence type="ECO:0000256" key="1">
    <source>
        <dbReference type="ARBA" id="ARBA00022801"/>
    </source>
</evidence>
<dbReference type="GO" id="GO:0016787">
    <property type="term" value="F:hydrolase activity"/>
    <property type="evidence" value="ECO:0007669"/>
    <property type="project" value="UniProtKB-KW"/>
</dbReference>
<sequence>MGRGLFFIGAALLAISFGVYLEAHHIQDRLSRRLEALHAPGRAPAHLHRAEATRREARLSGLIGRLEIQRLGLSVMVVEGTSFHTLQRGVGHVTGTAYPGERGNVGLAGHRDTYFRSLAKIRPGDRIFLRTPDGRFTYEVEKALIVSPERGDLMRSVQRSRLTLVTCYPFYFIGPAPRRFVVLAHPVDSAGRLVDASSARARAARKSAKRERRGSIAVATTFP</sequence>
<organism evidence="2 3">
    <name type="scientific">Eiseniibacteriota bacterium</name>
    <dbReference type="NCBI Taxonomy" id="2212470"/>
    <lineage>
        <taxon>Bacteria</taxon>
        <taxon>Candidatus Eiseniibacteriota</taxon>
    </lineage>
</organism>
<comment type="caution">
    <text evidence="2">The sequence shown here is derived from an EMBL/GenBank/DDBJ whole genome shotgun (WGS) entry which is preliminary data.</text>
</comment>
<proteinExistence type="predicted"/>
<dbReference type="InterPro" id="IPR005754">
    <property type="entry name" value="Sortase"/>
</dbReference>
<dbReference type="SUPFAM" id="SSF63817">
    <property type="entry name" value="Sortase"/>
    <property type="match status" value="1"/>
</dbReference>
<dbReference type="Gene3D" id="2.40.260.10">
    <property type="entry name" value="Sortase"/>
    <property type="match status" value="1"/>
</dbReference>
<keyword evidence="1" id="KW-0378">Hydrolase</keyword>
<dbReference type="EMBL" id="VBPA01000034">
    <property type="protein sequence ID" value="TMQ72865.1"/>
    <property type="molecule type" value="Genomic_DNA"/>
</dbReference>
<dbReference type="Proteomes" id="UP000319836">
    <property type="component" value="Unassembled WGS sequence"/>
</dbReference>
<dbReference type="CDD" id="cd05828">
    <property type="entry name" value="Sortase_D_1"/>
    <property type="match status" value="1"/>
</dbReference>
<evidence type="ECO:0000313" key="3">
    <source>
        <dbReference type="Proteomes" id="UP000319836"/>
    </source>
</evidence>
<accession>A0A538UAE6</accession>
<dbReference type="InterPro" id="IPR023365">
    <property type="entry name" value="Sortase_dom-sf"/>
</dbReference>
<reference evidence="2 3" key="1">
    <citation type="journal article" date="2019" name="Nat. Microbiol.">
        <title>Mediterranean grassland soil C-N compound turnover is dependent on rainfall and depth, and is mediated by genomically divergent microorganisms.</title>
        <authorList>
            <person name="Diamond S."/>
            <person name="Andeer P.F."/>
            <person name="Li Z."/>
            <person name="Crits-Christoph A."/>
            <person name="Burstein D."/>
            <person name="Anantharaman K."/>
            <person name="Lane K.R."/>
            <person name="Thomas B.C."/>
            <person name="Pan C."/>
            <person name="Northen T.R."/>
            <person name="Banfield J.F."/>
        </authorList>
    </citation>
    <scope>NUCLEOTIDE SEQUENCE [LARGE SCALE GENOMIC DNA]</scope>
    <source>
        <strain evidence="2">WS_10</strain>
    </source>
</reference>
<dbReference type="AlphaFoldDB" id="A0A538UAE6"/>
<gene>
    <name evidence="2" type="ORF">E6K80_01500</name>
</gene>
<dbReference type="Pfam" id="PF04203">
    <property type="entry name" value="Sortase"/>
    <property type="match status" value="1"/>
</dbReference>